<gene>
    <name evidence="1" type="ORF">GCM10010357_62410</name>
</gene>
<sequence>MNRPFEWDAEGSVCLVAGGRTMASEVNEVWEMACWPGFVSGVGMPRLVRVVTNVDGPWMGSSVGVRAGSALSHVPLADSAYVAANLPVTGEMPLGEGAVPRCGAVVFRPVVRFVGSGGGTCGTMLSRSSSSDLTGVERGGWQ</sequence>
<name>A0ABN0Z492_9ACTN</name>
<keyword evidence="2" id="KW-1185">Reference proteome</keyword>
<evidence type="ECO:0000313" key="1">
    <source>
        <dbReference type="EMBL" id="GAA0432334.1"/>
    </source>
</evidence>
<evidence type="ECO:0000313" key="2">
    <source>
        <dbReference type="Proteomes" id="UP001500879"/>
    </source>
</evidence>
<reference evidence="1 2" key="1">
    <citation type="journal article" date="2019" name="Int. J. Syst. Evol. Microbiol.">
        <title>The Global Catalogue of Microorganisms (GCM) 10K type strain sequencing project: providing services to taxonomists for standard genome sequencing and annotation.</title>
        <authorList>
            <consortium name="The Broad Institute Genomics Platform"/>
            <consortium name="The Broad Institute Genome Sequencing Center for Infectious Disease"/>
            <person name="Wu L."/>
            <person name="Ma J."/>
        </authorList>
    </citation>
    <scope>NUCLEOTIDE SEQUENCE [LARGE SCALE GENOMIC DNA]</scope>
    <source>
        <strain evidence="1 2">JCM 4788</strain>
    </source>
</reference>
<comment type="caution">
    <text evidence="1">The sequence shown here is derived from an EMBL/GenBank/DDBJ whole genome shotgun (WGS) entry which is preliminary data.</text>
</comment>
<proteinExistence type="predicted"/>
<dbReference type="Proteomes" id="UP001500879">
    <property type="component" value="Unassembled WGS sequence"/>
</dbReference>
<dbReference type="EMBL" id="BAAABX010000068">
    <property type="protein sequence ID" value="GAA0432334.1"/>
    <property type="molecule type" value="Genomic_DNA"/>
</dbReference>
<organism evidence="1 2">
    <name type="scientific">Streptomyces luteireticuli</name>
    <dbReference type="NCBI Taxonomy" id="173858"/>
    <lineage>
        <taxon>Bacteria</taxon>
        <taxon>Bacillati</taxon>
        <taxon>Actinomycetota</taxon>
        <taxon>Actinomycetes</taxon>
        <taxon>Kitasatosporales</taxon>
        <taxon>Streptomycetaceae</taxon>
        <taxon>Streptomyces</taxon>
    </lineage>
</organism>
<accession>A0ABN0Z492</accession>
<protein>
    <submittedName>
        <fullName evidence="1">Uncharacterized protein</fullName>
    </submittedName>
</protein>